<evidence type="ECO:0000256" key="2">
    <source>
        <dbReference type="ARBA" id="ARBA00022833"/>
    </source>
</evidence>
<evidence type="ECO:0000256" key="4">
    <source>
        <dbReference type="RuleBase" id="RU361277"/>
    </source>
</evidence>
<dbReference type="AlphaFoldDB" id="A0A4R5K900"/>
<evidence type="ECO:0000259" key="6">
    <source>
        <dbReference type="Pfam" id="PF08240"/>
    </source>
</evidence>
<evidence type="ECO:0000259" key="5">
    <source>
        <dbReference type="Pfam" id="PF00107"/>
    </source>
</evidence>
<evidence type="ECO:0000256" key="1">
    <source>
        <dbReference type="ARBA" id="ARBA00022723"/>
    </source>
</evidence>
<dbReference type="InterPro" id="IPR011032">
    <property type="entry name" value="GroES-like_sf"/>
</dbReference>
<organism evidence="7 8">
    <name type="scientific">Paenibacillus piri</name>
    <dbReference type="NCBI Taxonomy" id="2547395"/>
    <lineage>
        <taxon>Bacteria</taxon>
        <taxon>Bacillati</taxon>
        <taxon>Bacillota</taxon>
        <taxon>Bacilli</taxon>
        <taxon>Bacillales</taxon>
        <taxon>Paenibacillaceae</taxon>
        <taxon>Paenibacillus</taxon>
    </lineage>
</organism>
<dbReference type="CDD" id="cd08234">
    <property type="entry name" value="threonine_DH_like"/>
    <property type="match status" value="1"/>
</dbReference>
<dbReference type="PANTHER" id="PTHR43401:SF2">
    <property type="entry name" value="L-THREONINE 3-DEHYDROGENASE"/>
    <property type="match status" value="1"/>
</dbReference>
<dbReference type="GO" id="GO:0008270">
    <property type="term" value="F:zinc ion binding"/>
    <property type="evidence" value="ECO:0007669"/>
    <property type="project" value="InterPro"/>
</dbReference>
<gene>
    <name evidence="7" type="ORF">E1757_35050</name>
</gene>
<keyword evidence="8" id="KW-1185">Reference proteome</keyword>
<sequence>MKIMKALVFERPGQASIQEMPYPKPGPGEVTIRVRRVGICGTDHHIFHGEFISPYPIIPGHEFSGIVHELGEGVVHLKPGDRVTADPSLFCGTCEYCMTNRGNQCVSWGALGNTVHGAMAEYVAVPAGNVMVLPDAVTMEEGAFAEPLACVVHAMNRLQLQSGSRVVVFGAGAMGQQLVQALAHSGASELAVVDLSERKLQLAREHGATRGILFDELREEAFDVVVEATGIPQVAERAFGCMGRTAKYLQFGVVPPGSRVTLDPFRLYNEDWTILGSMAINHTFIPAFRWLCSGRFRLQPLVSKVIALEDAPDYFRQPKDKDEYKVQITLE</sequence>
<dbReference type="Proteomes" id="UP000295636">
    <property type="component" value="Unassembled WGS sequence"/>
</dbReference>
<dbReference type="InterPro" id="IPR050129">
    <property type="entry name" value="Zn_alcohol_dh"/>
</dbReference>
<comment type="cofactor">
    <cofactor evidence="4">
        <name>Zn(2+)</name>
        <dbReference type="ChEBI" id="CHEBI:29105"/>
    </cofactor>
</comment>
<dbReference type="EMBL" id="SMRT01000039">
    <property type="protein sequence ID" value="TDF88912.1"/>
    <property type="molecule type" value="Genomic_DNA"/>
</dbReference>
<dbReference type="SUPFAM" id="SSF51735">
    <property type="entry name" value="NAD(P)-binding Rossmann-fold domains"/>
    <property type="match status" value="1"/>
</dbReference>
<evidence type="ECO:0000313" key="7">
    <source>
        <dbReference type="EMBL" id="TDF88912.1"/>
    </source>
</evidence>
<keyword evidence="1 4" id="KW-0479">Metal-binding</keyword>
<dbReference type="Pfam" id="PF00107">
    <property type="entry name" value="ADH_zinc_N"/>
    <property type="match status" value="1"/>
</dbReference>
<feature type="domain" description="Alcohol dehydrogenase-like C-terminal" evidence="5">
    <location>
        <begin position="174"/>
        <end position="291"/>
    </location>
</feature>
<dbReference type="Pfam" id="PF08240">
    <property type="entry name" value="ADH_N"/>
    <property type="match status" value="1"/>
</dbReference>
<dbReference type="Gene3D" id="3.40.50.720">
    <property type="entry name" value="NAD(P)-binding Rossmann-like Domain"/>
    <property type="match status" value="1"/>
</dbReference>
<dbReference type="GO" id="GO:0016491">
    <property type="term" value="F:oxidoreductase activity"/>
    <property type="evidence" value="ECO:0007669"/>
    <property type="project" value="UniProtKB-KW"/>
</dbReference>
<evidence type="ECO:0000256" key="3">
    <source>
        <dbReference type="ARBA" id="ARBA00023002"/>
    </source>
</evidence>
<proteinExistence type="inferred from homology"/>
<keyword evidence="2 4" id="KW-0862">Zinc</keyword>
<dbReference type="OrthoDB" id="9777057at2"/>
<dbReference type="InterPro" id="IPR013154">
    <property type="entry name" value="ADH-like_N"/>
</dbReference>
<comment type="similarity">
    <text evidence="4">Belongs to the zinc-containing alcohol dehydrogenase family.</text>
</comment>
<accession>A0A4R5K900</accession>
<keyword evidence="3" id="KW-0560">Oxidoreductase</keyword>
<dbReference type="InterPro" id="IPR036291">
    <property type="entry name" value="NAD(P)-bd_dom_sf"/>
</dbReference>
<reference evidence="7 8" key="1">
    <citation type="submission" date="2019-03" db="EMBL/GenBank/DDBJ databases">
        <title>This is whole genome sequence of Paenibacillus sp MS74 strain.</title>
        <authorList>
            <person name="Trinh H.N."/>
        </authorList>
    </citation>
    <scope>NUCLEOTIDE SEQUENCE [LARGE SCALE GENOMIC DNA]</scope>
    <source>
        <strain evidence="7 8">MS74</strain>
    </source>
</reference>
<name>A0A4R5K900_9BACL</name>
<dbReference type="PANTHER" id="PTHR43401">
    <property type="entry name" value="L-THREONINE 3-DEHYDROGENASE"/>
    <property type="match status" value="1"/>
</dbReference>
<dbReference type="SUPFAM" id="SSF50129">
    <property type="entry name" value="GroES-like"/>
    <property type="match status" value="1"/>
</dbReference>
<dbReference type="InterPro" id="IPR002328">
    <property type="entry name" value="ADH_Zn_CS"/>
</dbReference>
<dbReference type="PROSITE" id="PS00059">
    <property type="entry name" value="ADH_ZINC"/>
    <property type="match status" value="1"/>
</dbReference>
<evidence type="ECO:0000313" key="8">
    <source>
        <dbReference type="Proteomes" id="UP000295636"/>
    </source>
</evidence>
<dbReference type="InterPro" id="IPR013149">
    <property type="entry name" value="ADH-like_C"/>
</dbReference>
<protein>
    <submittedName>
        <fullName evidence="7">Alcohol dehydrogenase</fullName>
    </submittedName>
</protein>
<dbReference type="Gene3D" id="3.90.180.10">
    <property type="entry name" value="Medium-chain alcohol dehydrogenases, catalytic domain"/>
    <property type="match status" value="1"/>
</dbReference>
<feature type="domain" description="Alcohol dehydrogenase-like N-terminal" evidence="6">
    <location>
        <begin position="26"/>
        <end position="135"/>
    </location>
</feature>
<comment type="caution">
    <text evidence="7">The sequence shown here is derived from an EMBL/GenBank/DDBJ whole genome shotgun (WGS) entry which is preliminary data.</text>
</comment>